<dbReference type="EMBL" id="FQZB01000008">
    <property type="protein sequence ID" value="SHJ37436.1"/>
    <property type="molecule type" value="Genomic_DNA"/>
</dbReference>
<organism evidence="2 3">
    <name type="scientific">Clostridium cavendishii DSM 21758</name>
    <dbReference type="NCBI Taxonomy" id="1121302"/>
    <lineage>
        <taxon>Bacteria</taxon>
        <taxon>Bacillati</taxon>
        <taxon>Bacillota</taxon>
        <taxon>Clostridia</taxon>
        <taxon>Eubacteriales</taxon>
        <taxon>Clostridiaceae</taxon>
        <taxon>Clostridium</taxon>
    </lineage>
</organism>
<dbReference type="RefSeq" id="WP_072986351.1">
    <property type="nucleotide sequence ID" value="NZ_FQZB01000008.1"/>
</dbReference>
<proteinExistence type="predicted"/>
<sequence length="171" mass="19680">MNNKMLIETDRLLITELNESMIESVHLNSLDDDNRRFVPDEVFETVDETRETVKWLISCYQTNEGPFVYPMLLKDGKNIGYVQAVQIKNGWEIGYHVSKSYTGNGYSTEAVIAFLPVIMKQLKISNIYGICLAENIASQRVLDKCGFAMEYEGLANYQGVERPIRRYKYSI</sequence>
<gene>
    <name evidence="2" type="ORF">SAMN02745163_01805</name>
</gene>
<dbReference type="AlphaFoldDB" id="A0A1M6ISI2"/>
<dbReference type="Proteomes" id="UP000184310">
    <property type="component" value="Unassembled WGS sequence"/>
</dbReference>
<protein>
    <submittedName>
        <fullName evidence="2">Ribosomal-protein-alanine N-acetyltransferase</fullName>
    </submittedName>
</protein>
<dbReference type="InterPro" id="IPR000182">
    <property type="entry name" value="GNAT_dom"/>
</dbReference>
<dbReference type="Gene3D" id="3.40.630.30">
    <property type="match status" value="1"/>
</dbReference>
<keyword evidence="3" id="KW-1185">Reference proteome</keyword>
<accession>A0A1M6ISI2</accession>
<dbReference type="InterPro" id="IPR051531">
    <property type="entry name" value="N-acetyltransferase"/>
</dbReference>
<evidence type="ECO:0000313" key="2">
    <source>
        <dbReference type="EMBL" id="SHJ37436.1"/>
    </source>
</evidence>
<reference evidence="2 3" key="1">
    <citation type="submission" date="2016-11" db="EMBL/GenBank/DDBJ databases">
        <authorList>
            <person name="Jaros S."/>
            <person name="Januszkiewicz K."/>
            <person name="Wedrychowicz H."/>
        </authorList>
    </citation>
    <scope>NUCLEOTIDE SEQUENCE [LARGE SCALE GENOMIC DNA]</scope>
    <source>
        <strain evidence="2 3">DSM 21758</strain>
    </source>
</reference>
<dbReference type="PANTHER" id="PTHR43792">
    <property type="entry name" value="GNAT FAMILY, PUTATIVE (AFU_ORTHOLOGUE AFUA_3G00765)-RELATED-RELATED"/>
    <property type="match status" value="1"/>
</dbReference>
<dbReference type="SUPFAM" id="SSF55729">
    <property type="entry name" value="Acyl-CoA N-acyltransferases (Nat)"/>
    <property type="match status" value="1"/>
</dbReference>
<evidence type="ECO:0000313" key="3">
    <source>
        <dbReference type="Proteomes" id="UP000184310"/>
    </source>
</evidence>
<dbReference type="Pfam" id="PF13302">
    <property type="entry name" value="Acetyltransf_3"/>
    <property type="match status" value="1"/>
</dbReference>
<keyword evidence="2" id="KW-0808">Transferase</keyword>
<dbReference type="GO" id="GO:0016747">
    <property type="term" value="F:acyltransferase activity, transferring groups other than amino-acyl groups"/>
    <property type="evidence" value="ECO:0007669"/>
    <property type="project" value="InterPro"/>
</dbReference>
<name>A0A1M6ISI2_9CLOT</name>
<dbReference type="InterPro" id="IPR016181">
    <property type="entry name" value="Acyl_CoA_acyltransferase"/>
</dbReference>
<evidence type="ECO:0000259" key="1">
    <source>
        <dbReference type="PROSITE" id="PS51186"/>
    </source>
</evidence>
<feature type="domain" description="N-acetyltransferase" evidence="1">
    <location>
        <begin position="25"/>
        <end position="169"/>
    </location>
</feature>
<dbReference type="STRING" id="1121302.SAMN02745163_01805"/>
<dbReference type="OrthoDB" id="9785602at2"/>
<dbReference type="PROSITE" id="PS51186">
    <property type="entry name" value="GNAT"/>
    <property type="match status" value="1"/>
</dbReference>